<reference evidence="1" key="1">
    <citation type="submission" date="2022-08" db="EMBL/GenBank/DDBJ databases">
        <title>Genome Sequence of Lecanicillium fungicola.</title>
        <authorList>
            <person name="Buettner E."/>
        </authorList>
    </citation>
    <scope>NUCLEOTIDE SEQUENCE</scope>
    <source>
        <strain evidence="1">Babe33</strain>
    </source>
</reference>
<organism evidence="1 2">
    <name type="scientific">Zarea fungicola</name>
    <dbReference type="NCBI Taxonomy" id="93591"/>
    <lineage>
        <taxon>Eukaryota</taxon>
        <taxon>Fungi</taxon>
        <taxon>Dikarya</taxon>
        <taxon>Ascomycota</taxon>
        <taxon>Pezizomycotina</taxon>
        <taxon>Sordariomycetes</taxon>
        <taxon>Hypocreomycetidae</taxon>
        <taxon>Hypocreales</taxon>
        <taxon>Cordycipitaceae</taxon>
        <taxon>Zarea</taxon>
    </lineage>
</organism>
<accession>A0ACC1NLC0</accession>
<keyword evidence="2" id="KW-1185">Reference proteome</keyword>
<evidence type="ECO:0000313" key="1">
    <source>
        <dbReference type="EMBL" id="KAJ2979699.1"/>
    </source>
</evidence>
<name>A0ACC1NLC0_9HYPO</name>
<gene>
    <name evidence="1" type="ORF">NQ176_g3096</name>
</gene>
<evidence type="ECO:0000313" key="2">
    <source>
        <dbReference type="Proteomes" id="UP001143910"/>
    </source>
</evidence>
<protein>
    <submittedName>
        <fullName evidence="1">Uncharacterized protein</fullName>
    </submittedName>
</protein>
<proteinExistence type="predicted"/>
<dbReference type="Proteomes" id="UP001143910">
    <property type="component" value="Unassembled WGS sequence"/>
</dbReference>
<comment type="caution">
    <text evidence="1">The sequence shown here is derived from an EMBL/GenBank/DDBJ whole genome shotgun (WGS) entry which is preliminary data.</text>
</comment>
<sequence length="1300" mass="140880">MKTHFLLSVTSAYCFASLVNALVDSYHGQYPDDCPIDCAATEKDGTNWSRLHSLKELDSCSHPIIFDLNVQGLVDDPQTIINIRACTSQNLSSSNPSSSSTSHIDNSDTVSIQQAPLASNGCRGLEVKSQAVSELGARSRSAVSPTPPSYDDVGLASKQLVSFFNTYSRCGTSIVFSKVGTAIVGVYSGAQIAKSSAASLTETFATHYQMSSTSMQICKPGNASFTFGAYASSFGDVVEAQDAVKSWTNGLCLNATSAVPAAQVPLEMNVLAATLPWGANSTGTSQNNSTVRARYPGLHARGDCDAKQVEFGDGCPILADRCHIPPNDIYKYNPQPNFCSDLKPGQWYCCSSGSLPDRRPQPDKDGNCYAYLVTPADTCSGISISFGITEDDIMKFNKNTWGWSGCGPTRLQAHQIICLSQGEPPMPQQLPDVTCGPQVMGTKKKPGVKLADLNPCPLNACCDVWGYCGTTADFCTPTPADTGSPGTAQPHTNGCISNCGTDLVNNGAAPSSFMKLGYYEAFNYNRGCLYMAPYEIPAGFSHIHFAFGIVTKDFAVDISSVQSQFNIFKQMTGFKRILSFGGWDFSTGTDTFQRFRDATRPQNRVTFVNNLVSFMNEHNIDGFDFDWEYPGAPDIPDIPPGGADEGDNYLGFISLLRGRIANGKSLSIALPASFWYLRPYNVKEMAKYLDYFVYMTYDLHGQWDVSNKWAIPSCEGGNCLRSHVNKTETLNALVMLTKAGVSSTKIVVGVTSYGRSFRMADEHCSGPFCTFLGGRGDSRAYKGRCTSTAGYISNAELNEIISNHGSYSIVQSSVDQQSDSNILMYGNPGAVDWVAYMDAGVKQGRIDWIKSLNFAGTTDWAIDLESFTGDDQEPGAGGGGDDDGYTNDDWTDEDDDSPVGCDLNKNPGSLQGLADQVDGIDPSCLAEYTLSIFYDDVEESLAMFDKNSQGYDDKFGYYVDWVKETMNDKLRQFIDPAGGEGFQYFDCTWKSHRTSGSGHCADMPHLWQFQEDTYTIRYDLRDHDGFFDALDAKFGIEEDWIQFSDITNEYGCDNIVSGAAGDSGRPGRGTGAPLPCQKRQHILQNVPRKKDNKDITVGNPKELIEKAWTNITSLQNSLLSTAVALDLGTYGAGNTENWYSDLDPIQAYSMPVLQLRSMVESMKTIKDIGENALRNKRQGLIMEILSIIFMVIPFVGEGFGAIFGGAAAIGRIFTLVAGTGNIATTVAEIVKDPNSAPFAILGLLLGGVGPVGGGGKISRVEGIEAASSARGLIKDTDIGKFPPSFKERDALIQKIIKGCK</sequence>
<dbReference type="EMBL" id="JANJQO010000259">
    <property type="protein sequence ID" value="KAJ2979699.1"/>
    <property type="molecule type" value="Genomic_DNA"/>
</dbReference>